<sequence length="384" mass="43121">MNNPAQEKGFSIKDRSERMSTPPDQTSPKSAASRQGKASPHGTARGENDDTVPATLEVDPQVAAEIRDNDLESFSDTGSLLSSTVSLSESIFEYRKLHGRTFQKTATTEYWAPNDEQQNEGLDIIHTVLLMALDDKLFLAPVKDDVQRVLDVGTGTGIWAVDFADQFPAAEVTGTDISPIQPNWVPPNVTFVVDDCLLDWTWPEDHFDFVHMRCLYGCIPDFGALYAKAFRHIRPGGWIECVEMDVKIHSDHVDIPADHVFNLWAQCMYEAGDKLGRTFRIPLGHAMRDHLLDAGFVDVVEKKVKIPLHGWPKDPHLQKTGYLAQAALDQSLEGFVLYLLTEVLGWKHEEAVVLIAKMRSEIKKISYCPWFITTVVYGRKPETL</sequence>
<dbReference type="PANTHER" id="PTHR43591:SF10">
    <property type="entry name" value="ABC TRANSMEMBRANE TYPE-1 DOMAIN-CONTAINING PROTEIN-RELATED"/>
    <property type="match status" value="1"/>
</dbReference>
<evidence type="ECO:0000313" key="4">
    <source>
        <dbReference type="Proteomes" id="UP000233524"/>
    </source>
</evidence>
<accession>A0A2N3NCE3</accession>
<comment type="similarity">
    <text evidence="1">Belongs to the methyltransferase superfamily. LaeA methyltransferase family.</text>
</comment>
<evidence type="ECO:0000256" key="2">
    <source>
        <dbReference type="SAM" id="MobiDB-lite"/>
    </source>
</evidence>
<dbReference type="AlphaFoldDB" id="A0A2N3NCE3"/>
<name>A0A2N3NCE3_9PEZI</name>
<comment type="caution">
    <text evidence="3">The sequence shown here is derived from an EMBL/GenBank/DDBJ whole genome shotgun (WGS) entry which is preliminary data.</text>
</comment>
<dbReference type="SUPFAM" id="SSF53335">
    <property type="entry name" value="S-adenosyl-L-methionine-dependent methyltransferases"/>
    <property type="match status" value="1"/>
</dbReference>
<evidence type="ECO:0000313" key="3">
    <source>
        <dbReference type="EMBL" id="PKS10091.1"/>
    </source>
</evidence>
<dbReference type="CDD" id="cd02440">
    <property type="entry name" value="AdoMet_MTases"/>
    <property type="match status" value="1"/>
</dbReference>
<dbReference type="Gene3D" id="3.40.50.150">
    <property type="entry name" value="Vaccinia Virus protein VP39"/>
    <property type="match status" value="1"/>
</dbReference>
<dbReference type="InParanoid" id="A0A2N3NCE3"/>
<dbReference type="EMBL" id="NLAX01000008">
    <property type="protein sequence ID" value="PKS10091.1"/>
    <property type="molecule type" value="Genomic_DNA"/>
</dbReference>
<keyword evidence="4" id="KW-1185">Reference proteome</keyword>
<evidence type="ECO:0008006" key="5">
    <source>
        <dbReference type="Google" id="ProtNLM"/>
    </source>
</evidence>
<dbReference type="Proteomes" id="UP000233524">
    <property type="component" value="Unassembled WGS sequence"/>
</dbReference>
<gene>
    <name evidence="3" type="ORF">jhhlp_001841</name>
</gene>
<dbReference type="PANTHER" id="PTHR43591">
    <property type="entry name" value="METHYLTRANSFERASE"/>
    <property type="match status" value="1"/>
</dbReference>
<dbReference type="OrthoDB" id="2013972at2759"/>
<dbReference type="STRING" id="41688.A0A2N3NCE3"/>
<protein>
    <recommendedName>
        <fullName evidence="5">Methyltransferase domain-containing protein</fullName>
    </recommendedName>
</protein>
<dbReference type="VEuPathDB" id="FungiDB:jhhlp_001841"/>
<organism evidence="3 4">
    <name type="scientific">Lomentospora prolificans</name>
    <dbReference type="NCBI Taxonomy" id="41688"/>
    <lineage>
        <taxon>Eukaryota</taxon>
        <taxon>Fungi</taxon>
        <taxon>Dikarya</taxon>
        <taxon>Ascomycota</taxon>
        <taxon>Pezizomycotina</taxon>
        <taxon>Sordariomycetes</taxon>
        <taxon>Hypocreomycetidae</taxon>
        <taxon>Microascales</taxon>
        <taxon>Microascaceae</taxon>
        <taxon>Lomentospora</taxon>
    </lineage>
</organism>
<dbReference type="Pfam" id="PF13489">
    <property type="entry name" value="Methyltransf_23"/>
    <property type="match status" value="1"/>
</dbReference>
<dbReference type="GO" id="GO:0008168">
    <property type="term" value="F:methyltransferase activity"/>
    <property type="evidence" value="ECO:0007669"/>
    <property type="project" value="TreeGrafter"/>
</dbReference>
<feature type="compositionally biased region" description="Polar residues" evidence="2">
    <location>
        <begin position="22"/>
        <end position="33"/>
    </location>
</feature>
<proteinExistence type="inferred from homology"/>
<feature type="region of interest" description="Disordered" evidence="2">
    <location>
        <begin position="1"/>
        <end position="54"/>
    </location>
</feature>
<dbReference type="InterPro" id="IPR029063">
    <property type="entry name" value="SAM-dependent_MTases_sf"/>
</dbReference>
<evidence type="ECO:0000256" key="1">
    <source>
        <dbReference type="ARBA" id="ARBA00038158"/>
    </source>
</evidence>
<reference evidence="3 4" key="1">
    <citation type="journal article" date="2017" name="G3 (Bethesda)">
        <title>First Draft Genome Sequence of the Pathogenic Fungus Lomentospora prolificans (Formerly Scedosporium prolificans).</title>
        <authorList>
            <person name="Luo R."/>
            <person name="Zimin A."/>
            <person name="Workman R."/>
            <person name="Fan Y."/>
            <person name="Pertea G."/>
            <person name="Grossman N."/>
            <person name="Wear M.P."/>
            <person name="Jia B."/>
            <person name="Miller H."/>
            <person name="Casadevall A."/>
            <person name="Timp W."/>
            <person name="Zhang S.X."/>
            <person name="Salzberg S.L."/>
        </authorList>
    </citation>
    <scope>NUCLEOTIDE SEQUENCE [LARGE SCALE GENOMIC DNA]</scope>
    <source>
        <strain evidence="3 4">JHH-5317</strain>
    </source>
</reference>